<evidence type="ECO:0000256" key="2">
    <source>
        <dbReference type="SAM" id="Coils"/>
    </source>
</evidence>
<dbReference type="Proteomes" id="UP000265614">
    <property type="component" value="Unassembled WGS sequence"/>
</dbReference>
<dbReference type="InterPro" id="IPR009061">
    <property type="entry name" value="DNA-bd_dom_put_sf"/>
</dbReference>
<dbReference type="SMART" id="SM00422">
    <property type="entry name" value="HTH_MERR"/>
    <property type="match status" value="1"/>
</dbReference>
<dbReference type="RefSeq" id="WP_119951008.1">
    <property type="nucleotide sequence ID" value="NZ_QZEZ01000006.1"/>
</dbReference>
<evidence type="ECO:0000313" key="4">
    <source>
        <dbReference type="EMBL" id="RJK94826.1"/>
    </source>
</evidence>
<dbReference type="Gene3D" id="1.10.1660.10">
    <property type="match status" value="1"/>
</dbReference>
<dbReference type="AlphaFoldDB" id="A0A3A3ZHQ9"/>
<protein>
    <submittedName>
        <fullName evidence="4">MerR family transcriptional regulator</fullName>
    </submittedName>
</protein>
<dbReference type="PROSITE" id="PS00552">
    <property type="entry name" value="HTH_MERR_1"/>
    <property type="match status" value="1"/>
</dbReference>
<sequence length="130" mass="14117">MRIGEVAARAGVSVRALRYYEEQGLLVPARTPGGQRDYPPGAVERVRFIQDLYAAGLGSGAVLRILPCLEHGVLTDEMHERLLAERERVQAQLEQLTATRDKLDHVIRLGQAHRPGQAGPPGRSGCAEAG</sequence>
<comment type="caution">
    <text evidence="4">The sequence shown here is derived from an EMBL/GenBank/DDBJ whole genome shotgun (WGS) entry which is preliminary data.</text>
</comment>
<dbReference type="Pfam" id="PF13411">
    <property type="entry name" value="MerR_1"/>
    <property type="match status" value="1"/>
</dbReference>
<feature type="domain" description="HTH merR-type" evidence="3">
    <location>
        <begin position="1"/>
        <end position="68"/>
    </location>
</feature>
<dbReference type="GO" id="GO:0003677">
    <property type="term" value="F:DNA binding"/>
    <property type="evidence" value="ECO:0007669"/>
    <property type="project" value="UniProtKB-KW"/>
</dbReference>
<dbReference type="EMBL" id="QZEZ01000006">
    <property type="protein sequence ID" value="RJK94826.1"/>
    <property type="molecule type" value="Genomic_DNA"/>
</dbReference>
<reference evidence="4 5" key="1">
    <citation type="submission" date="2018-09" db="EMBL/GenBank/DDBJ databases">
        <title>YIM 75000 draft genome.</title>
        <authorList>
            <person name="Tang S."/>
            <person name="Feng Y."/>
        </authorList>
    </citation>
    <scope>NUCLEOTIDE SEQUENCE [LARGE SCALE GENOMIC DNA]</scope>
    <source>
        <strain evidence="4 5">YIM 75000</strain>
    </source>
</reference>
<keyword evidence="1" id="KW-0238">DNA-binding</keyword>
<gene>
    <name evidence="4" type="ORF">D5H78_13515</name>
</gene>
<evidence type="ECO:0000313" key="5">
    <source>
        <dbReference type="Proteomes" id="UP000265614"/>
    </source>
</evidence>
<organism evidence="4 5">
    <name type="scientific">Vallicoccus soli</name>
    <dbReference type="NCBI Taxonomy" id="2339232"/>
    <lineage>
        <taxon>Bacteria</taxon>
        <taxon>Bacillati</taxon>
        <taxon>Actinomycetota</taxon>
        <taxon>Actinomycetes</taxon>
        <taxon>Motilibacterales</taxon>
        <taxon>Vallicoccaceae</taxon>
        <taxon>Vallicoccus</taxon>
    </lineage>
</organism>
<dbReference type="GO" id="GO:0003700">
    <property type="term" value="F:DNA-binding transcription factor activity"/>
    <property type="evidence" value="ECO:0007669"/>
    <property type="project" value="InterPro"/>
</dbReference>
<feature type="coiled-coil region" evidence="2">
    <location>
        <begin position="79"/>
        <end position="106"/>
    </location>
</feature>
<dbReference type="SUPFAM" id="SSF46955">
    <property type="entry name" value="Putative DNA-binding domain"/>
    <property type="match status" value="1"/>
</dbReference>
<dbReference type="PROSITE" id="PS50937">
    <property type="entry name" value="HTH_MERR_2"/>
    <property type="match status" value="1"/>
</dbReference>
<accession>A0A3A3ZHQ9</accession>
<dbReference type="PANTHER" id="PTHR30204:SF97">
    <property type="entry name" value="MERR FAMILY REGULATORY PROTEIN"/>
    <property type="match status" value="1"/>
</dbReference>
<dbReference type="InterPro" id="IPR047057">
    <property type="entry name" value="MerR_fam"/>
</dbReference>
<evidence type="ECO:0000259" key="3">
    <source>
        <dbReference type="PROSITE" id="PS50937"/>
    </source>
</evidence>
<dbReference type="CDD" id="cd01282">
    <property type="entry name" value="HTH_MerR-like_sg3"/>
    <property type="match status" value="1"/>
</dbReference>
<dbReference type="PANTHER" id="PTHR30204">
    <property type="entry name" value="REDOX-CYCLING DRUG-SENSING TRANSCRIPTIONAL ACTIVATOR SOXR"/>
    <property type="match status" value="1"/>
</dbReference>
<name>A0A3A3ZHQ9_9ACTN</name>
<dbReference type="PRINTS" id="PR00040">
    <property type="entry name" value="HTHMERR"/>
</dbReference>
<proteinExistence type="predicted"/>
<dbReference type="InterPro" id="IPR000551">
    <property type="entry name" value="MerR-type_HTH_dom"/>
</dbReference>
<evidence type="ECO:0000256" key="1">
    <source>
        <dbReference type="ARBA" id="ARBA00023125"/>
    </source>
</evidence>
<dbReference type="OrthoDB" id="5296483at2"/>
<keyword evidence="5" id="KW-1185">Reference proteome</keyword>
<keyword evidence="2" id="KW-0175">Coiled coil</keyword>